<geneLocation type="plasmid" evidence="1">
    <name>pl1</name>
</geneLocation>
<dbReference type="AlphaFoldDB" id="A0A5M8I7Z5"/>
<dbReference type="InterPro" id="IPR013396">
    <property type="entry name" value="CRISPR-assoc_prot_Csy4"/>
</dbReference>
<dbReference type="NCBIfam" id="TIGR02563">
    <property type="entry name" value="cas_Csy4"/>
    <property type="match status" value="1"/>
</dbReference>
<reference evidence="1" key="1">
    <citation type="submission" date="2019-07" db="EMBL/GenBank/DDBJ databases">
        <title>Draft genome Sequence of Chlorobium phaeovibrioides sp. strain PhvTcv-s14, from the Phylum Chlorobi.</title>
        <authorList>
            <person name="Babenko V."/>
            <person name="Boldyreva D."/>
            <person name="Kanygina A."/>
            <person name="Selezneva O."/>
            <person name="Akopiyan T."/>
            <person name="Lunina O."/>
        </authorList>
    </citation>
    <scope>NUCLEOTIDE SEQUENCE [LARGE SCALE GENOMIC DNA]</scope>
    <source>
        <strain evidence="1">GrTcv12</strain>
        <plasmid evidence="1">pl1</plasmid>
    </source>
</reference>
<evidence type="ECO:0000313" key="1">
    <source>
        <dbReference type="EMBL" id="KAA6230502.1"/>
    </source>
</evidence>
<organism evidence="1">
    <name type="scientific">Chlorobium phaeovibrioides</name>
    <dbReference type="NCBI Taxonomy" id="1094"/>
    <lineage>
        <taxon>Bacteria</taxon>
        <taxon>Pseudomonadati</taxon>
        <taxon>Chlorobiota</taxon>
        <taxon>Chlorobiia</taxon>
        <taxon>Chlorobiales</taxon>
        <taxon>Chlorobiaceae</taxon>
        <taxon>Chlorobium/Pelodictyon group</taxon>
        <taxon>Chlorobium</taxon>
    </lineage>
</organism>
<accession>A0A5M8I7Z5</accession>
<name>A0A5M8I7Z5_CHLPH</name>
<sequence>MTHYQEILLIPTPEFNTNVVMNSLYDVLHHALVAMSASDTAISFPGISSTGLGNRVRLYTRPERLQQLSGHIAASAIRDHLKIGNILETPETTEAMTVRRVQCKSNVERLRRRYMKRHGASEQEAQSIIPENSMKHLSLPYATLFSQSTGHSFRLFIQQQKVTTPVKGLFNSYGLSDHATVPMF</sequence>
<dbReference type="CDD" id="cd09739">
    <property type="entry name" value="Cas6_I-F"/>
    <property type="match status" value="1"/>
</dbReference>
<comment type="caution">
    <text evidence="1">The sequence shown here is derived from an EMBL/GenBank/DDBJ whole genome shotgun (WGS) entry which is preliminary data.</text>
</comment>
<dbReference type="Proteomes" id="UP000327458">
    <property type="component" value="Plasmid pl1"/>
</dbReference>
<keyword evidence="1" id="KW-0614">Plasmid</keyword>
<dbReference type="Pfam" id="PF09618">
    <property type="entry name" value="Cas_Csy4"/>
    <property type="match status" value="1"/>
</dbReference>
<proteinExistence type="predicted"/>
<protein>
    <submittedName>
        <fullName evidence="1">Type I-F CRISPR-associated endoribonuclease Cas6/Csy4</fullName>
    </submittedName>
</protein>
<dbReference type="Gene3D" id="3.30.70.2540">
    <property type="entry name" value="CRISPR-associated endoribonuclease Cas6/Csy4"/>
    <property type="match status" value="1"/>
</dbReference>
<dbReference type="GO" id="GO:0004519">
    <property type="term" value="F:endonuclease activity"/>
    <property type="evidence" value="ECO:0007669"/>
    <property type="project" value="InterPro"/>
</dbReference>
<dbReference type="RefSeq" id="WP_151418954.1">
    <property type="nucleotide sequence ID" value="NZ_CM018433.1"/>
</dbReference>
<gene>
    <name evidence="1" type="primary">cas6f</name>
    <name evidence="1" type="ORF">FP507_10820</name>
</gene>
<dbReference type="InterPro" id="IPR042564">
    <property type="entry name" value="CRISPR-Cas6/Csy4_sf"/>
</dbReference>
<dbReference type="EMBL" id="VMRG01000003">
    <property type="protein sequence ID" value="KAA6230502.1"/>
    <property type="molecule type" value="Genomic_DNA"/>
</dbReference>
<dbReference type="GO" id="GO:0043571">
    <property type="term" value="P:maintenance of CRISPR repeat elements"/>
    <property type="evidence" value="ECO:0007669"/>
    <property type="project" value="InterPro"/>
</dbReference>